<dbReference type="GeneID" id="68093919"/>
<feature type="region of interest" description="Disordered" evidence="2">
    <location>
        <begin position="196"/>
        <end position="226"/>
    </location>
</feature>
<feature type="compositionally biased region" description="Pro residues" evidence="2">
    <location>
        <begin position="456"/>
        <end position="474"/>
    </location>
</feature>
<feature type="compositionally biased region" description="Basic and acidic residues" evidence="2">
    <location>
        <begin position="209"/>
        <end position="226"/>
    </location>
</feature>
<reference evidence="3 4" key="1">
    <citation type="journal article" date="2018" name="BMC Genomics">
        <title>The genome of Naegleria lovaniensis, the basis for a comparative approach to unravel pathogenicity factors of the human pathogenic amoeba N. fowleri.</title>
        <authorList>
            <person name="Liechti N."/>
            <person name="Schurch N."/>
            <person name="Bruggmann R."/>
            <person name="Wittwer M."/>
        </authorList>
    </citation>
    <scope>NUCLEOTIDE SEQUENCE [LARGE SCALE GENOMIC DNA]</scope>
    <source>
        <strain evidence="3 4">ATCC 30569</strain>
    </source>
</reference>
<dbReference type="Proteomes" id="UP000816034">
    <property type="component" value="Unassembled WGS sequence"/>
</dbReference>
<comment type="caution">
    <text evidence="3">The sequence shown here is derived from an EMBL/GenBank/DDBJ whole genome shotgun (WGS) entry which is preliminary data.</text>
</comment>
<feature type="compositionally biased region" description="Polar residues" evidence="2">
    <location>
        <begin position="343"/>
        <end position="359"/>
    </location>
</feature>
<feature type="region of interest" description="Disordered" evidence="2">
    <location>
        <begin position="516"/>
        <end position="545"/>
    </location>
</feature>
<dbReference type="EMBL" id="PYSW02000012">
    <property type="protein sequence ID" value="KAG2387869.1"/>
    <property type="molecule type" value="Genomic_DNA"/>
</dbReference>
<feature type="compositionally biased region" description="Basic and acidic residues" evidence="2">
    <location>
        <begin position="292"/>
        <end position="303"/>
    </location>
</feature>
<evidence type="ECO:0000313" key="4">
    <source>
        <dbReference type="Proteomes" id="UP000816034"/>
    </source>
</evidence>
<feature type="region of interest" description="Disordered" evidence="2">
    <location>
        <begin position="292"/>
        <end position="504"/>
    </location>
</feature>
<feature type="compositionally biased region" description="Low complexity" evidence="2">
    <location>
        <begin position="439"/>
        <end position="455"/>
    </location>
</feature>
<organism evidence="3 4">
    <name type="scientific">Naegleria lovaniensis</name>
    <name type="common">Amoeba</name>
    <dbReference type="NCBI Taxonomy" id="51637"/>
    <lineage>
        <taxon>Eukaryota</taxon>
        <taxon>Discoba</taxon>
        <taxon>Heterolobosea</taxon>
        <taxon>Tetramitia</taxon>
        <taxon>Eutetramitia</taxon>
        <taxon>Vahlkampfiidae</taxon>
        <taxon>Naegleria</taxon>
    </lineage>
</organism>
<proteinExistence type="predicted"/>
<dbReference type="RefSeq" id="XP_044551861.1">
    <property type="nucleotide sequence ID" value="XM_044690636.1"/>
</dbReference>
<keyword evidence="1" id="KW-0175">Coiled coil</keyword>
<sequence>MTTQIQEEFSIASERWQVLEKERLEIRRQRELIEHRIDLRFHSETGLEHHKSDYMKRLLKKVEDNYEKSKLRNRQLVAKADQVLNDANMAQSTHLVSSKVKLEVAKKQFLQNFQLRLHEFEALSRQEKLRQIRKAEEEIELQKQKSRTSQLEWEREKKLNNDLQEKVKELIITKEQAKKEAIEREAERKAILSGERNVQRMSEQASLDASKRFMEKQEKKKKSEATDGKEIKNVIDDVYEGKIANAREKFVTAAIIPNRSDDLYYNDGYSSMEEKHTATSFAKFKEWQKKQMMEKNSKTKDLDSSNPRTLFDKNESSHSYNTNTEEPEEVEEIKERNEREVTSTIVASPLLKQQNSSPKAVNVKKQDMKDTESSPLSKLHSARPITPTKKEIQAGQSFVRLQSPKRIASSPTRPFSDLTIEKGTESQEELPGVPSKQQPSTPTPTITITPTGSIPPKFPSPSPETQPNTQPPSQPTTTAAVNSTDNTMTAPEEEVPQKSLNPKQKLKSILSVFKLTKKKQDEPQQQSESSSEAEQNAQDKDDNNTVCQKLKKMNVKKLIPPLQHYMREIEETLKEQKEKFNKMSLNYKLEHKDNIESLCYLNCPKTNVKQRVQSVENIKSNLTVEQQCLAVLDIIQYSPVSLLSLKILEASESEKFNLQELESVAGEQVSGVWHLIIHHINTLSKVEPKWKEPLLKLFSEALCKSIVPSSQCTSETKNKTKYILKNLMTKARNDVVVERNVQSARAKMESNHTDIVQNEDEEKEASTNATHVTQSNRPSSASATNKVKKTSRLITSVSAFNPTTFAKLNKNILGGDDTTSDSDVENILRNARPRSVSDTAHPVSRTSTLTSVNSGGTMMLEDDDDVLDF</sequence>
<feature type="compositionally biased region" description="Low complexity" evidence="2">
    <location>
        <begin position="523"/>
        <end position="535"/>
    </location>
</feature>
<feature type="coiled-coil region" evidence="1">
    <location>
        <begin position="125"/>
        <end position="187"/>
    </location>
</feature>
<accession>A0AA88GXF6</accession>
<evidence type="ECO:0000313" key="3">
    <source>
        <dbReference type="EMBL" id="KAG2387869.1"/>
    </source>
</evidence>
<gene>
    <name evidence="3" type="ORF">C9374_001463</name>
</gene>
<feature type="compositionally biased region" description="Polar residues" evidence="2">
    <location>
        <begin position="766"/>
        <end position="785"/>
    </location>
</feature>
<protein>
    <submittedName>
        <fullName evidence="3">Uncharacterized protein</fullName>
    </submittedName>
</protein>
<feature type="compositionally biased region" description="Polar residues" evidence="2">
    <location>
        <begin position="479"/>
        <end position="489"/>
    </location>
</feature>
<dbReference type="AlphaFoldDB" id="A0AA88GXF6"/>
<feature type="region of interest" description="Disordered" evidence="2">
    <location>
        <begin position="746"/>
        <end position="788"/>
    </location>
</feature>
<name>A0AA88GXF6_NAELO</name>
<evidence type="ECO:0000256" key="1">
    <source>
        <dbReference type="SAM" id="Coils"/>
    </source>
</evidence>
<keyword evidence="4" id="KW-1185">Reference proteome</keyword>
<evidence type="ECO:0000256" key="2">
    <source>
        <dbReference type="SAM" id="MobiDB-lite"/>
    </source>
</evidence>